<keyword evidence="3 7" id="KW-0812">Transmembrane</keyword>
<dbReference type="InterPro" id="IPR002549">
    <property type="entry name" value="AI-2E-like"/>
</dbReference>
<keyword evidence="9" id="KW-1185">Reference proteome</keyword>
<evidence type="ECO:0000313" key="9">
    <source>
        <dbReference type="Proteomes" id="UP000523795"/>
    </source>
</evidence>
<accession>A0ABX1JTG4</accession>
<sequence length="95" mass="9697">VIAVIVVVNQLEGNFLQPVVMGNTLNIHPLVILLALTAGSVLAGIIGAVLSVPLAAVTWAVIKIWTGGKSTPRTRAKPVSARPAGDRAEGQPLAG</sequence>
<evidence type="ECO:0000256" key="7">
    <source>
        <dbReference type="SAM" id="Phobius"/>
    </source>
</evidence>
<organism evidence="8 9">
    <name type="scientific">Arthrobacter deserti</name>
    <dbReference type="NCBI Taxonomy" id="1742687"/>
    <lineage>
        <taxon>Bacteria</taxon>
        <taxon>Bacillati</taxon>
        <taxon>Actinomycetota</taxon>
        <taxon>Actinomycetes</taxon>
        <taxon>Micrococcales</taxon>
        <taxon>Micrococcaceae</taxon>
        <taxon>Arthrobacter</taxon>
    </lineage>
</organism>
<comment type="similarity">
    <text evidence="2">Belongs to the autoinducer-2 exporter (AI-2E) (TC 2.A.86) family.</text>
</comment>
<evidence type="ECO:0000313" key="8">
    <source>
        <dbReference type="EMBL" id="NKX52049.1"/>
    </source>
</evidence>
<comment type="subcellular location">
    <subcellularLocation>
        <location evidence="1">Membrane</location>
        <topology evidence="1">Multi-pass membrane protein</topology>
    </subcellularLocation>
</comment>
<keyword evidence="5 7" id="KW-0472">Membrane</keyword>
<evidence type="ECO:0000256" key="4">
    <source>
        <dbReference type="ARBA" id="ARBA00022989"/>
    </source>
</evidence>
<reference evidence="8 9" key="1">
    <citation type="submission" date="2020-04" db="EMBL/GenBank/DDBJ databases">
        <authorList>
            <person name="Liu S."/>
        </authorList>
    </citation>
    <scope>NUCLEOTIDE SEQUENCE [LARGE SCALE GENOMIC DNA]</scope>
    <source>
        <strain evidence="8 9">CGMCC 1.15091</strain>
    </source>
</reference>
<evidence type="ECO:0000256" key="6">
    <source>
        <dbReference type="SAM" id="MobiDB-lite"/>
    </source>
</evidence>
<evidence type="ECO:0000256" key="3">
    <source>
        <dbReference type="ARBA" id="ARBA00022692"/>
    </source>
</evidence>
<evidence type="ECO:0000256" key="2">
    <source>
        <dbReference type="ARBA" id="ARBA00009773"/>
    </source>
</evidence>
<feature type="transmembrane region" description="Helical" evidence="7">
    <location>
        <begin position="30"/>
        <end position="62"/>
    </location>
</feature>
<dbReference type="Pfam" id="PF01594">
    <property type="entry name" value="AI-2E_transport"/>
    <property type="match status" value="1"/>
</dbReference>
<name>A0ABX1JTG4_9MICC</name>
<protein>
    <submittedName>
        <fullName evidence="8">AI-2E family transporter</fullName>
    </submittedName>
</protein>
<feature type="non-terminal residue" evidence="8">
    <location>
        <position position="1"/>
    </location>
</feature>
<keyword evidence="4 7" id="KW-1133">Transmembrane helix</keyword>
<comment type="caution">
    <text evidence="8">The sequence shown here is derived from an EMBL/GenBank/DDBJ whole genome shotgun (WGS) entry which is preliminary data.</text>
</comment>
<gene>
    <name evidence="8" type="ORF">HER39_16040</name>
</gene>
<evidence type="ECO:0000256" key="1">
    <source>
        <dbReference type="ARBA" id="ARBA00004141"/>
    </source>
</evidence>
<evidence type="ECO:0000256" key="5">
    <source>
        <dbReference type="ARBA" id="ARBA00023136"/>
    </source>
</evidence>
<proteinExistence type="inferred from homology"/>
<feature type="region of interest" description="Disordered" evidence="6">
    <location>
        <begin position="69"/>
        <end position="95"/>
    </location>
</feature>
<dbReference type="EMBL" id="JAAZSR010000386">
    <property type="protein sequence ID" value="NKX52049.1"/>
    <property type="molecule type" value="Genomic_DNA"/>
</dbReference>
<dbReference type="Proteomes" id="UP000523795">
    <property type="component" value="Unassembled WGS sequence"/>
</dbReference>